<dbReference type="EMBL" id="WBUI01000006">
    <property type="protein sequence ID" value="KAB2933294.1"/>
    <property type="molecule type" value="Genomic_DNA"/>
</dbReference>
<accession>A0A833H2F2</accession>
<dbReference type="Proteomes" id="UP000460298">
    <property type="component" value="Unassembled WGS sequence"/>
</dbReference>
<evidence type="ECO:0000313" key="2">
    <source>
        <dbReference type="EMBL" id="KAB2933294.1"/>
    </source>
</evidence>
<reference evidence="2 3" key="1">
    <citation type="submission" date="2019-10" db="EMBL/GenBank/DDBJ databases">
        <title>Extracellular Electron Transfer in a Candidatus Methanoperedens spp. Enrichment Culture.</title>
        <authorList>
            <person name="Berger S."/>
            <person name="Rangel Shaw D."/>
            <person name="Berben T."/>
            <person name="In 'T Zandt M."/>
            <person name="Frank J."/>
            <person name="Reimann J."/>
            <person name="Jetten M.S.M."/>
            <person name="Welte C.U."/>
        </authorList>
    </citation>
    <scope>NUCLEOTIDE SEQUENCE [LARGE SCALE GENOMIC DNA]</scope>
    <source>
        <strain evidence="2">SB12</strain>
    </source>
</reference>
<keyword evidence="1" id="KW-0732">Signal</keyword>
<organism evidence="2 3">
    <name type="scientific">Leptonema illini</name>
    <dbReference type="NCBI Taxonomy" id="183"/>
    <lineage>
        <taxon>Bacteria</taxon>
        <taxon>Pseudomonadati</taxon>
        <taxon>Spirochaetota</taxon>
        <taxon>Spirochaetia</taxon>
        <taxon>Leptospirales</taxon>
        <taxon>Leptospiraceae</taxon>
        <taxon>Leptonema</taxon>
    </lineage>
</organism>
<evidence type="ECO:0000313" key="3">
    <source>
        <dbReference type="Proteomes" id="UP000460298"/>
    </source>
</evidence>
<sequence length="136" mass="15159">MHKKTKKRQTFLILVGAVAMSFSFATCKQSEGESPRVHRGDLISRSNLNFDYVEGDLINCKNVSVVYLKGDIRGEKSRGVHVQVMKGNVQAGQVKIDVLEGDIIEGRSVSVRLLLGEDLSARADVLERQPSRRTQF</sequence>
<gene>
    <name evidence="2" type="ORF">F9K24_08065</name>
</gene>
<evidence type="ECO:0000256" key="1">
    <source>
        <dbReference type="SAM" id="SignalP"/>
    </source>
</evidence>
<comment type="caution">
    <text evidence="2">The sequence shown here is derived from an EMBL/GenBank/DDBJ whole genome shotgun (WGS) entry which is preliminary data.</text>
</comment>
<name>A0A833H2F2_9LEPT</name>
<evidence type="ECO:0008006" key="4">
    <source>
        <dbReference type="Google" id="ProtNLM"/>
    </source>
</evidence>
<feature type="signal peptide" evidence="1">
    <location>
        <begin position="1"/>
        <end position="25"/>
    </location>
</feature>
<proteinExistence type="predicted"/>
<protein>
    <recommendedName>
        <fullName evidence="4">Lipoprotein</fullName>
    </recommendedName>
</protein>
<feature type="chain" id="PRO_5032640182" description="Lipoprotein" evidence="1">
    <location>
        <begin position="26"/>
        <end position="136"/>
    </location>
</feature>
<dbReference type="AlphaFoldDB" id="A0A833H2F2"/>